<protein>
    <submittedName>
        <fullName evidence="2">Uncharacterized protein</fullName>
    </submittedName>
</protein>
<feature type="compositionally biased region" description="Basic residues" evidence="1">
    <location>
        <begin position="97"/>
        <end position="106"/>
    </location>
</feature>
<name>A0A6J4KY81_9ACTN</name>
<evidence type="ECO:0000313" key="2">
    <source>
        <dbReference type="EMBL" id="CAA9317980.1"/>
    </source>
</evidence>
<feature type="compositionally biased region" description="Basic and acidic residues" evidence="1">
    <location>
        <begin position="54"/>
        <end position="72"/>
    </location>
</feature>
<accession>A0A6J4KY81</accession>
<dbReference type="EMBL" id="CADCUF010000024">
    <property type="protein sequence ID" value="CAA9317980.1"/>
    <property type="molecule type" value="Genomic_DNA"/>
</dbReference>
<reference evidence="2" key="1">
    <citation type="submission" date="2020-02" db="EMBL/GenBank/DDBJ databases">
        <authorList>
            <person name="Meier V. D."/>
        </authorList>
    </citation>
    <scope>NUCLEOTIDE SEQUENCE</scope>
    <source>
        <strain evidence="2">AVDCRST_MAG24</strain>
    </source>
</reference>
<sequence>ARRAPRLRAAVGARASRAPCAVGRRVRWVVRRRGRGPCLRRRPRRHPRGVLGARARERGATRPAGRRADPPRRLRRGGRLAADVPGPRAGDTGDGRARRRGPRAARPRGAVDLGARLLRAARVGTLAGPVVRPAGLCAGPDRGRGRRPHGAAHSADGRAGPAPADHLSRPPGGRVV</sequence>
<feature type="region of interest" description="Disordered" evidence="1">
    <location>
        <begin position="131"/>
        <end position="176"/>
    </location>
</feature>
<dbReference type="AlphaFoldDB" id="A0A6J4KY81"/>
<feature type="compositionally biased region" description="Low complexity" evidence="1">
    <location>
        <begin position="79"/>
        <end position="90"/>
    </location>
</feature>
<proteinExistence type="predicted"/>
<feature type="compositionally biased region" description="Basic residues" evidence="1">
    <location>
        <begin position="38"/>
        <end position="48"/>
    </location>
</feature>
<gene>
    <name evidence="2" type="ORF">AVDCRST_MAG24-195</name>
</gene>
<feature type="non-terminal residue" evidence="2">
    <location>
        <position position="176"/>
    </location>
</feature>
<evidence type="ECO:0000256" key="1">
    <source>
        <dbReference type="SAM" id="MobiDB-lite"/>
    </source>
</evidence>
<feature type="non-terminal residue" evidence="2">
    <location>
        <position position="1"/>
    </location>
</feature>
<feature type="region of interest" description="Disordered" evidence="1">
    <location>
        <begin position="38"/>
        <end position="108"/>
    </location>
</feature>
<organism evidence="2">
    <name type="scientific">uncultured Nocardioidaceae bacterium</name>
    <dbReference type="NCBI Taxonomy" id="253824"/>
    <lineage>
        <taxon>Bacteria</taxon>
        <taxon>Bacillati</taxon>
        <taxon>Actinomycetota</taxon>
        <taxon>Actinomycetes</taxon>
        <taxon>Propionibacteriales</taxon>
        <taxon>Nocardioidaceae</taxon>
        <taxon>environmental samples</taxon>
    </lineage>
</organism>